<dbReference type="Proteomes" id="UP001515480">
    <property type="component" value="Unassembled WGS sequence"/>
</dbReference>
<comment type="caution">
    <text evidence="2">The sequence shown here is derived from an EMBL/GenBank/DDBJ whole genome shotgun (WGS) entry which is preliminary data.</text>
</comment>
<protein>
    <submittedName>
        <fullName evidence="2">Uncharacterized protein</fullName>
    </submittedName>
</protein>
<sequence>MEVAVGGDDEEEDVVHVRAEPSRGRSLRTLHVHATLVPPKRCSSPATFSSKLSTPSAPPSTSSATSGTSAAPSPGVPSSTPPPARRAPLDMPPPKDPLPPPPDASSHSSSHAATNGSTAHSAGASASASHAAPPLATDAAAVAMAEAQLEQAHPLLSAAAMKWVRTFTDGLREHTACLSFADGALTLELHGELRAEIATRSRVPVAFELERQVRLTPRCGADGEAVLGIEGLIIAPVDGAAEIYARCKTLWDGVPSLQARGQVAWNWWQIEGHKAEYEHTKFWRVIESLAGLKSAMLAVPRRGLEDLLLGCVCVTRTRPLHLRYSFFSKAGAAAAPSKADVQVTCTAPHDPSALSPSSPLYDPDCEWKQQTAQAIALHVCQTNRELAERFARSGINFSLLFNASDMGVRGASPDAVCKLFEVSKAVGGANSVDRSMGALRWQRDDITFRMTGEHGRIMWLDNSGSKR</sequence>
<dbReference type="AlphaFoldDB" id="A0AB34J0H1"/>
<feature type="compositionally biased region" description="Low complexity" evidence="1">
    <location>
        <begin position="104"/>
        <end position="130"/>
    </location>
</feature>
<feature type="compositionally biased region" description="Pro residues" evidence="1">
    <location>
        <begin position="79"/>
        <end position="103"/>
    </location>
</feature>
<gene>
    <name evidence="2" type="ORF">AB1Y20_004883</name>
</gene>
<evidence type="ECO:0000313" key="2">
    <source>
        <dbReference type="EMBL" id="KAL1508788.1"/>
    </source>
</evidence>
<dbReference type="EMBL" id="JBGBPQ010000016">
    <property type="protein sequence ID" value="KAL1508788.1"/>
    <property type="molecule type" value="Genomic_DNA"/>
</dbReference>
<name>A0AB34J0H1_PRYPA</name>
<organism evidence="2 3">
    <name type="scientific">Prymnesium parvum</name>
    <name type="common">Toxic golden alga</name>
    <dbReference type="NCBI Taxonomy" id="97485"/>
    <lineage>
        <taxon>Eukaryota</taxon>
        <taxon>Haptista</taxon>
        <taxon>Haptophyta</taxon>
        <taxon>Prymnesiophyceae</taxon>
        <taxon>Prymnesiales</taxon>
        <taxon>Prymnesiaceae</taxon>
        <taxon>Prymnesium</taxon>
    </lineage>
</organism>
<feature type="region of interest" description="Disordered" evidence="1">
    <location>
        <begin position="1"/>
        <end position="130"/>
    </location>
</feature>
<proteinExistence type="predicted"/>
<feature type="compositionally biased region" description="Low complexity" evidence="1">
    <location>
        <begin position="53"/>
        <end position="78"/>
    </location>
</feature>
<feature type="compositionally biased region" description="Basic and acidic residues" evidence="1">
    <location>
        <begin position="14"/>
        <end position="23"/>
    </location>
</feature>
<reference evidence="2 3" key="1">
    <citation type="journal article" date="2024" name="Science">
        <title>Giant polyketide synthase enzymes in the biosynthesis of giant marine polyether toxins.</title>
        <authorList>
            <person name="Fallon T.R."/>
            <person name="Shende V.V."/>
            <person name="Wierzbicki I.H."/>
            <person name="Pendleton A.L."/>
            <person name="Watervoot N.F."/>
            <person name="Auber R.P."/>
            <person name="Gonzalez D.J."/>
            <person name="Wisecaver J.H."/>
            <person name="Moore B.S."/>
        </authorList>
    </citation>
    <scope>NUCLEOTIDE SEQUENCE [LARGE SCALE GENOMIC DNA]</scope>
    <source>
        <strain evidence="2 3">12B1</strain>
    </source>
</reference>
<evidence type="ECO:0000313" key="3">
    <source>
        <dbReference type="Proteomes" id="UP001515480"/>
    </source>
</evidence>
<keyword evidence="3" id="KW-1185">Reference proteome</keyword>
<evidence type="ECO:0000256" key="1">
    <source>
        <dbReference type="SAM" id="MobiDB-lite"/>
    </source>
</evidence>
<accession>A0AB34J0H1</accession>